<protein>
    <submittedName>
        <fullName evidence="1">Transposase</fullName>
    </submittedName>
</protein>
<dbReference type="WBParaSite" id="GPUH_0000881701-mRNA-1">
    <property type="protein sequence ID" value="GPUH_0000881701-mRNA-1"/>
    <property type="gene ID" value="GPUH_0000881701"/>
</dbReference>
<sequence>LSLVVAPSSKPDDVPAPCHVKHFRALFDYDPEVSVLVI</sequence>
<evidence type="ECO:0000313" key="1">
    <source>
        <dbReference type="WBParaSite" id="GPUH_0000881701-mRNA-1"/>
    </source>
</evidence>
<organism evidence="1">
    <name type="scientific">Gongylonema pulchrum</name>
    <dbReference type="NCBI Taxonomy" id="637853"/>
    <lineage>
        <taxon>Eukaryota</taxon>
        <taxon>Metazoa</taxon>
        <taxon>Ecdysozoa</taxon>
        <taxon>Nematoda</taxon>
        <taxon>Chromadorea</taxon>
        <taxon>Rhabditida</taxon>
        <taxon>Spirurina</taxon>
        <taxon>Spiruromorpha</taxon>
        <taxon>Spiruroidea</taxon>
        <taxon>Gongylonematidae</taxon>
        <taxon>Gongylonema</taxon>
    </lineage>
</organism>
<dbReference type="AlphaFoldDB" id="A0A183DJB6"/>
<reference evidence="1" key="1">
    <citation type="submission" date="2016-06" db="UniProtKB">
        <authorList>
            <consortium name="WormBaseParasite"/>
        </authorList>
    </citation>
    <scope>IDENTIFICATION</scope>
</reference>
<accession>A0A183DJB6</accession>
<name>A0A183DJB6_9BILA</name>
<proteinExistence type="predicted"/>